<dbReference type="CDD" id="cd00331">
    <property type="entry name" value="IGPS"/>
    <property type="match status" value="1"/>
</dbReference>
<dbReference type="SUPFAM" id="SSF51366">
    <property type="entry name" value="Ribulose-phoshate binding barrel"/>
    <property type="match status" value="1"/>
</dbReference>
<keyword evidence="5 8" id="KW-0822">Tryptophan biosynthesis</keyword>
<evidence type="ECO:0000256" key="4">
    <source>
        <dbReference type="ARBA" id="ARBA00022793"/>
    </source>
</evidence>
<comment type="similarity">
    <text evidence="8">Belongs to the TrpC family.</text>
</comment>
<dbReference type="KEGG" id="des:DSOUD_2818"/>
<evidence type="ECO:0000256" key="7">
    <source>
        <dbReference type="ARBA" id="ARBA00023239"/>
    </source>
</evidence>
<evidence type="ECO:0000313" key="10">
    <source>
        <dbReference type="EMBL" id="ALC17554.1"/>
    </source>
</evidence>
<dbReference type="InterPro" id="IPR013798">
    <property type="entry name" value="Indole-3-glycerol_P_synth_dom"/>
</dbReference>
<dbReference type="Pfam" id="PF00218">
    <property type="entry name" value="IGPS"/>
    <property type="match status" value="1"/>
</dbReference>
<keyword evidence="11" id="KW-1185">Reference proteome</keyword>
<dbReference type="GO" id="GO:0000162">
    <property type="term" value="P:L-tryptophan biosynthetic process"/>
    <property type="evidence" value="ECO:0007669"/>
    <property type="project" value="UniProtKB-UniRule"/>
</dbReference>
<dbReference type="PANTHER" id="PTHR22854:SF2">
    <property type="entry name" value="INDOLE-3-GLYCEROL-PHOSPHATE SYNTHASE"/>
    <property type="match status" value="1"/>
</dbReference>
<evidence type="ECO:0000256" key="5">
    <source>
        <dbReference type="ARBA" id="ARBA00022822"/>
    </source>
</evidence>
<dbReference type="UniPathway" id="UPA00035">
    <property type="reaction ID" value="UER00043"/>
</dbReference>
<dbReference type="InterPro" id="IPR013785">
    <property type="entry name" value="Aldolase_TIM"/>
</dbReference>
<dbReference type="NCBIfam" id="NF001377">
    <property type="entry name" value="PRK00278.2-4"/>
    <property type="match status" value="1"/>
</dbReference>
<organism evidence="10 11">
    <name type="scientific">Desulfuromonas soudanensis</name>
    <dbReference type="NCBI Taxonomy" id="1603606"/>
    <lineage>
        <taxon>Bacteria</taxon>
        <taxon>Pseudomonadati</taxon>
        <taxon>Thermodesulfobacteriota</taxon>
        <taxon>Desulfuromonadia</taxon>
        <taxon>Desulfuromonadales</taxon>
        <taxon>Desulfuromonadaceae</taxon>
        <taxon>Desulfuromonas</taxon>
    </lineage>
</organism>
<dbReference type="NCBIfam" id="NF001373">
    <property type="entry name" value="PRK00278.1-6"/>
    <property type="match status" value="1"/>
</dbReference>
<keyword evidence="6 8" id="KW-0057">Aromatic amino acid biosynthesis</keyword>
<dbReference type="OrthoDB" id="9804217at2"/>
<dbReference type="FunFam" id="3.20.20.70:FF:000024">
    <property type="entry name" value="Indole-3-glycerol phosphate synthase"/>
    <property type="match status" value="1"/>
</dbReference>
<dbReference type="PANTHER" id="PTHR22854">
    <property type="entry name" value="TRYPTOPHAN BIOSYNTHESIS PROTEIN"/>
    <property type="match status" value="1"/>
</dbReference>
<keyword evidence="3 8" id="KW-0028">Amino-acid biosynthesis</keyword>
<evidence type="ECO:0000256" key="2">
    <source>
        <dbReference type="ARBA" id="ARBA00004696"/>
    </source>
</evidence>
<proteinExistence type="inferred from homology"/>
<dbReference type="HAMAP" id="MF_00134_B">
    <property type="entry name" value="IGPS_B"/>
    <property type="match status" value="1"/>
</dbReference>
<dbReference type="STRING" id="1603606.DSOUD_2818"/>
<evidence type="ECO:0000256" key="6">
    <source>
        <dbReference type="ARBA" id="ARBA00023141"/>
    </source>
</evidence>
<dbReference type="GO" id="GO:0004425">
    <property type="term" value="F:indole-3-glycerol-phosphate synthase activity"/>
    <property type="evidence" value="ECO:0007669"/>
    <property type="project" value="UniProtKB-UniRule"/>
</dbReference>
<dbReference type="Gene3D" id="3.20.20.70">
    <property type="entry name" value="Aldolase class I"/>
    <property type="match status" value="1"/>
</dbReference>
<reference evidence="10 11" key="1">
    <citation type="submission" date="2015-07" db="EMBL/GenBank/DDBJ databases">
        <title>Isolation and Genomic Characterization of a Novel Halophilic Metal-Reducing Deltaproteobacterium from the Deep Subsurface.</title>
        <authorList>
            <person name="Badalamenti J.P."/>
            <person name="Summers Z.M."/>
            <person name="Gralnick J.A."/>
            <person name="Bond D.R."/>
        </authorList>
    </citation>
    <scope>NUCLEOTIDE SEQUENCE [LARGE SCALE GENOMIC DNA]</scope>
    <source>
        <strain evidence="10 11">WTL</strain>
    </source>
</reference>
<accession>A0A0M4CYJ4</accession>
<keyword evidence="4 8" id="KW-0210">Decarboxylase</keyword>
<name>A0A0M4CYJ4_9BACT</name>
<dbReference type="GO" id="GO:0004640">
    <property type="term" value="F:phosphoribosylanthranilate isomerase activity"/>
    <property type="evidence" value="ECO:0007669"/>
    <property type="project" value="TreeGrafter"/>
</dbReference>
<dbReference type="EC" id="4.1.1.48" evidence="8"/>
<protein>
    <recommendedName>
        <fullName evidence="8">Indole-3-glycerol phosphate synthase</fullName>
        <shortName evidence="8">IGPS</shortName>
        <ecNumber evidence="8">4.1.1.48</ecNumber>
    </recommendedName>
</protein>
<comment type="catalytic activity">
    <reaction evidence="1 8">
        <text>1-(2-carboxyphenylamino)-1-deoxy-D-ribulose 5-phosphate + H(+) = (1S,2R)-1-C-(indol-3-yl)glycerol 3-phosphate + CO2 + H2O</text>
        <dbReference type="Rhea" id="RHEA:23476"/>
        <dbReference type="ChEBI" id="CHEBI:15377"/>
        <dbReference type="ChEBI" id="CHEBI:15378"/>
        <dbReference type="ChEBI" id="CHEBI:16526"/>
        <dbReference type="ChEBI" id="CHEBI:58613"/>
        <dbReference type="ChEBI" id="CHEBI:58866"/>
        <dbReference type="EC" id="4.1.1.48"/>
    </reaction>
</comment>
<comment type="pathway">
    <text evidence="2 8">Amino-acid biosynthesis; L-tryptophan biosynthesis; L-tryptophan from chorismate: step 4/5.</text>
</comment>
<evidence type="ECO:0000256" key="3">
    <source>
        <dbReference type="ARBA" id="ARBA00022605"/>
    </source>
</evidence>
<evidence type="ECO:0000256" key="1">
    <source>
        <dbReference type="ARBA" id="ARBA00001633"/>
    </source>
</evidence>
<feature type="domain" description="Indole-3-glycerol phosphate synthase" evidence="9">
    <location>
        <begin position="8"/>
        <end position="264"/>
    </location>
</feature>
<dbReference type="InterPro" id="IPR045186">
    <property type="entry name" value="Indole-3-glycerol_P_synth"/>
</dbReference>
<sequence>MTGTPDILKKIVAHKRDEVAAAKVRFPLARLRERLSLVEDQTRGFVRALRTMDESGGTAVIAEVKKGSPSKGIIRADFDPLEIAAIYQANGATCLSVLTDEAFFYGHLNSLGLIREGVSLPLLRKDFICDPYQIVEARAFGADAVLLIAAMLDLNELRDFAALAGELHLDVLLEVHDREELEMALKTDIELIGINNRSLRTFVTDLGTTERLRPLIPPDRFVVAESGVNGRADIERLQKAGAHAFLIGESLMREDDIGAKLRQLTGQD</sequence>
<keyword evidence="7 8" id="KW-0456">Lyase</keyword>
<dbReference type="Proteomes" id="UP000057158">
    <property type="component" value="Chromosome"/>
</dbReference>
<evidence type="ECO:0000259" key="9">
    <source>
        <dbReference type="Pfam" id="PF00218"/>
    </source>
</evidence>
<evidence type="ECO:0000313" key="11">
    <source>
        <dbReference type="Proteomes" id="UP000057158"/>
    </source>
</evidence>
<dbReference type="EMBL" id="CP010802">
    <property type="protein sequence ID" value="ALC17554.1"/>
    <property type="molecule type" value="Genomic_DNA"/>
</dbReference>
<dbReference type="AlphaFoldDB" id="A0A0M4CYJ4"/>
<evidence type="ECO:0000256" key="8">
    <source>
        <dbReference type="HAMAP-Rule" id="MF_00134"/>
    </source>
</evidence>
<dbReference type="PATRIC" id="fig|1603606.3.peg.3047"/>
<gene>
    <name evidence="8 10" type="primary">trpC</name>
    <name evidence="10" type="ORF">DSOUD_2818</name>
</gene>
<dbReference type="InterPro" id="IPR011060">
    <property type="entry name" value="RibuloseP-bd_barrel"/>
</dbReference>
<dbReference type="RefSeq" id="WP_053551552.1">
    <property type="nucleotide sequence ID" value="NZ_CP010802.1"/>
</dbReference>